<dbReference type="STRING" id="484019.THA_942"/>
<dbReference type="EMBL" id="CP001185">
    <property type="protein sequence ID" value="ACJ75401.1"/>
    <property type="molecule type" value="Genomic_DNA"/>
</dbReference>
<dbReference type="Pfam" id="PF03060">
    <property type="entry name" value="NMO"/>
    <property type="match status" value="2"/>
</dbReference>
<dbReference type="GO" id="GO:0018580">
    <property type="term" value="F:nitronate monooxygenase activity"/>
    <property type="evidence" value="ECO:0007669"/>
    <property type="project" value="InterPro"/>
</dbReference>
<accession>B7IH37</accession>
<keyword evidence="5" id="KW-1185">Reference proteome</keyword>
<dbReference type="GO" id="GO:0051213">
    <property type="term" value="F:dioxygenase activity"/>
    <property type="evidence" value="ECO:0007669"/>
    <property type="project" value="UniProtKB-KW"/>
</dbReference>
<dbReference type="InterPro" id="IPR004136">
    <property type="entry name" value="NMO"/>
</dbReference>
<organism evidence="4 5">
    <name type="scientific">Thermosipho africanus (strain TCF52B)</name>
    <dbReference type="NCBI Taxonomy" id="484019"/>
    <lineage>
        <taxon>Bacteria</taxon>
        <taxon>Thermotogati</taxon>
        <taxon>Thermotogota</taxon>
        <taxon>Thermotogae</taxon>
        <taxon>Thermotogales</taxon>
        <taxon>Fervidobacteriaceae</taxon>
        <taxon>Thermosipho</taxon>
    </lineage>
</organism>
<dbReference type="eggNOG" id="COG2070">
    <property type="taxonomic scope" value="Bacteria"/>
</dbReference>
<evidence type="ECO:0000256" key="3">
    <source>
        <dbReference type="ARBA" id="ARBA00023002"/>
    </source>
</evidence>
<keyword evidence="1" id="KW-0285">Flavoprotein</keyword>
<sequence length="360" mass="39435">MKLPVLKIGNLISKLPIIQGGMSVGISLSSLASAVANEGGIGVIGAAGIGMFEDDFDTNYRQANIRALRKEIRKARKLSDGIIGVNIMVALSDFSELIKASIEEHIDIIFMGAGLALDIPAKEIKESGVKIVPIVSSKRAASLIIKYWKKHYGILPDAIVVEGPKAGGHLGFKKEQIFDPDYSLEKILKEVVKEINVYEKKYGKKIPVIAAGGIYSGGDIYKFLKLGADGVQMATRFVATKECDASEEFKKMYVNCKKEDITIIDSPVGLPGRAIKNKFIEDVEKGGKKPIKCSWKCLKTCDFKKVPYCIAKALTNAKLGFLKEGFAFAGENAYKVKEIITVKELINRIKKEFSDAQFAF</sequence>
<dbReference type="InterPro" id="IPR013785">
    <property type="entry name" value="Aldolase_TIM"/>
</dbReference>
<dbReference type="PANTHER" id="PTHR32332">
    <property type="entry name" value="2-NITROPROPANE DIOXYGENASE"/>
    <property type="match status" value="1"/>
</dbReference>
<dbReference type="HOGENOM" id="CLU_038732_0_1_0"/>
<gene>
    <name evidence="4" type="ordered locus">THA_942</name>
</gene>
<name>B7IH37_THEAB</name>
<dbReference type="PANTHER" id="PTHR32332:SF18">
    <property type="entry name" value="2-NITROPROPANE DIOXYGENASE"/>
    <property type="match status" value="1"/>
</dbReference>
<dbReference type="AlphaFoldDB" id="B7IH37"/>
<keyword evidence="2" id="KW-0288">FMN</keyword>
<dbReference type="KEGG" id="taf:THA_942"/>
<evidence type="ECO:0000256" key="2">
    <source>
        <dbReference type="ARBA" id="ARBA00022643"/>
    </source>
</evidence>
<dbReference type="RefSeq" id="WP_004100850.1">
    <property type="nucleotide sequence ID" value="NC_011653.1"/>
</dbReference>
<evidence type="ECO:0000256" key="1">
    <source>
        <dbReference type="ARBA" id="ARBA00022630"/>
    </source>
</evidence>
<dbReference type="Gene3D" id="3.20.20.70">
    <property type="entry name" value="Aldolase class I"/>
    <property type="match status" value="1"/>
</dbReference>
<keyword evidence="3" id="KW-0560">Oxidoreductase</keyword>
<dbReference type="CDD" id="cd04730">
    <property type="entry name" value="NPD_like"/>
    <property type="match status" value="1"/>
</dbReference>
<protein>
    <submittedName>
        <fullName evidence="4">Oxidoreductase, 2-nitropropane dioxygenase family</fullName>
    </submittedName>
</protein>
<dbReference type="OrthoDB" id="9778912at2"/>
<dbReference type="Proteomes" id="UP000002453">
    <property type="component" value="Chromosome"/>
</dbReference>
<reference evidence="4 5" key="1">
    <citation type="journal article" date="2009" name="J. Bacteriol.">
        <title>The genome of Thermosipho africanus TCF52B: lateral genetic connections to the Firmicutes and Archaea.</title>
        <authorList>
            <person name="Nesboe C.L."/>
            <person name="Bapteste E."/>
            <person name="Curtis B."/>
            <person name="Dahle H."/>
            <person name="Lopez P."/>
            <person name="Macleod D."/>
            <person name="Dlutek M."/>
            <person name="Bowman S."/>
            <person name="Zhaxybayeva O."/>
            <person name="Birkeland N.-K."/>
            <person name="Doolittle W.F."/>
        </authorList>
    </citation>
    <scope>NUCLEOTIDE SEQUENCE [LARGE SCALE GENOMIC DNA]</scope>
    <source>
        <strain evidence="4 5">TCF52B</strain>
    </source>
</reference>
<evidence type="ECO:0000313" key="4">
    <source>
        <dbReference type="EMBL" id="ACJ75401.1"/>
    </source>
</evidence>
<evidence type="ECO:0000313" key="5">
    <source>
        <dbReference type="Proteomes" id="UP000002453"/>
    </source>
</evidence>
<dbReference type="SUPFAM" id="SSF51412">
    <property type="entry name" value="Inosine monophosphate dehydrogenase (IMPDH)"/>
    <property type="match status" value="1"/>
</dbReference>
<keyword evidence="4" id="KW-0223">Dioxygenase</keyword>
<proteinExistence type="predicted"/>